<dbReference type="InterPro" id="IPR036869">
    <property type="entry name" value="J_dom_sf"/>
</dbReference>
<dbReference type="InterPro" id="IPR027417">
    <property type="entry name" value="P-loop_NTPase"/>
</dbReference>
<dbReference type="Gene3D" id="3.40.50.1820">
    <property type="entry name" value="alpha/beta hydrolase"/>
    <property type="match status" value="1"/>
</dbReference>
<dbReference type="GO" id="GO:0005634">
    <property type="term" value="C:nucleus"/>
    <property type="evidence" value="ECO:0007669"/>
    <property type="project" value="TreeGrafter"/>
</dbReference>
<dbReference type="InterPro" id="IPR006555">
    <property type="entry name" value="ATP-dep_Helicase_C"/>
</dbReference>
<evidence type="ECO:0000256" key="4">
    <source>
        <dbReference type="ARBA" id="ARBA00022763"/>
    </source>
</evidence>
<sequence>MAQAAETPQPPTHVNIEGVDVAFPFKPYDVQEVYMSKVIKTLNQRSVAALESPTGTGKTLSLLCSTLAWLEKEKQANMRGYKKGGPEDDYSNDWGGAGKYFRKVVYYASRTHSQLSKAMAELRRTPYRHVRATIIASRDQLCIHPDLPVEENLHTKNAFCQTHVSAKTCRFYTRVESVKSDPSFFQVKDIEDLVARSKKTGCCPFYLTRHLQEEAEVVFLPYDYIFDRSIRRRLNLNFNGAIVILDEGHNIEGKCEEAASVELSSTDIAVGIRDITEVHAELVFEATKRNNFGTPISANDRSKAKGIKLDLWCLNPSVGDNLSYWEELGFVLQNFIRLIPDGVLMFFPSYGALNKAINTWKFKGLWDRLNAIKPLFSEETDKRRFNMAVEGYRTSVDAKKGGVLMGVCRGKMSEGIDFSDQYGRAVVVCGLPYASFVNPRIKCKMRYIDSLGIRELRGDDWYRNDATKAVNQATGRVIRHAKDVGVILLCDAKFEQPGIQAAMSSWLKPVRTMRSFGEAVSALRCFFRKHPVLFKKEAPVATSACVPAPAVDLTSAPSSSSSAGPTSCKLPTRPLEKPSKSSCLEILAEDDNKNDVAPKKLPPNSPIKSWRQVVRQATNVEITGPATKRSSRPTPFIPNKMRVEPDTPENRQKTRLMNEYKFLLHEIKRTLDDKSYQIFFNVLKMYQKDKDLTIYMDKLSIFFPKDDPLLSDYFRVPARFFSTYIELLYITEECSENPRMMRKEPNTRDSRCSRSCNDIRLEVHSAVWFVVPCGSFSSPVEPREAGAPRRHRTRQPEIASTDASADETDGFTIPATVEPTVPATTAIPAAASVLPNVAIADPAIQQSGPAVLPGLAKRATFGLSAAVLLATAPTARPDTPASIAPVPSDADPIVIPAAARFERPSLQQHCCRTAAAAAASAIGQVRPAGSPPTAACPAIGVQGWLPTQPADFNPPSVQPLGLPDGPGLPDVAPAIQRVPDAVSAEIRRRSQIDCSSTTEGQLRRAGNQCATRLLGIQASTIMVPRNVKRGIAMSGSALCPWTIARKTREATLDVAKALECDTESDEKTLECLSSKPAQKIILARLRVNITNEELLPFVPVVERGGPVPADPWENPPSDRALMISHTTAEGNFFLSPLLGCIGRFVQLSGVQRRCQISRTGLFLCFRLPRGSTDKHLRSSYRRLALQYNPEKNKDPSLYSLFALVGEAYEVLYSPLLRAIYDQYGEAGLKKGVATPYGYNPPYVYHGEAMQTYKFIPHHSKKMIARAFAMTVEANNSKNPDHQDKVHTSPTFSNQPGIQQVRDNVFRLPEPQAMSSLAFQNPRFLPGSLTAAPPVLSLSPDVKVEKKF</sequence>
<dbReference type="Pfam" id="PF13307">
    <property type="entry name" value="Helicase_C_2"/>
    <property type="match status" value="1"/>
</dbReference>
<dbReference type="GO" id="GO:0046872">
    <property type="term" value="F:metal ion binding"/>
    <property type="evidence" value="ECO:0007669"/>
    <property type="project" value="UniProtKB-KW"/>
</dbReference>
<keyword evidence="13" id="KW-0413">Isomerase</keyword>
<dbReference type="SMART" id="SM00491">
    <property type="entry name" value="HELICc2"/>
    <property type="match status" value="1"/>
</dbReference>
<name>A0A6H5GAX5_9HEMI</name>
<evidence type="ECO:0000256" key="6">
    <source>
        <dbReference type="ARBA" id="ARBA00022806"/>
    </source>
</evidence>
<dbReference type="PROSITE" id="PS51193">
    <property type="entry name" value="HELICASE_ATP_BIND_2"/>
    <property type="match status" value="1"/>
</dbReference>
<dbReference type="InterPro" id="IPR006554">
    <property type="entry name" value="Helicase-like_DEXD_c2"/>
</dbReference>
<keyword evidence="2" id="KW-0479">Metal-binding</keyword>
<evidence type="ECO:0000256" key="11">
    <source>
        <dbReference type="ARBA" id="ARBA00023180"/>
    </source>
</evidence>
<feature type="region of interest" description="Disordered" evidence="14">
    <location>
        <begin position="779"/>
        <end position="809"/>
    </location>
</feature>
<evidence type="ECO:0000256" key="9">
    <source>
        <dbReference type="ARBA" id="ARBA00023014"/>
    </source>
</evidence>
<evidence type="ECO:0000256" key="10">
    <source>
        <dbReference type="ARBA" id="ARBA00023125"/>
    </source>
</evidence>
<keyword evidence="9" id="KW-0411">Iron-sulfur</keyword>
<dbReference type="InterPro" id="IPR002018">
    <property type="entry name" value="CarbesteraseB"/>
</dbReference>
<dbReference type="PANTHER" id="PTHR11472">
    <property type="entry name" value="DNA REPAIR DEAD HELICASE RAD3/XP-D SUBFAMILY MEMBER"/>
    <property type="match status" value="1"/>
</dbReference>
<dbReference type="GO" id="GO:0070182">
    <property type="term" value="F:DNA polymerase binding"/>
    <property type="evidence" value="ECO:0007669"/>
    <property type="project" value="TreeGrafter"/>
</dbReference>
<dbReference type="GO" id="GO:0003677">
    <property type="term" value="F:DNA binding"/>
    <property type="evidence" value="ECO:0007669"/>
    <property type="project" value="UniProtKB-KW"/>
</dbReference>
<dbReference type="InterPro" id="IPR045028">
    <property type="entry name" value="DinG/Rad3-like"/>
</dbReference>
<evidence type="ECO:0000256" key="8">
    <source>
        <dbReference type="ARBA" id="ARBA00023004"/>
    </source>
</evidence>
<evidence type="ECO:0000313" key="17">
    <source>
        <dbReference type="EMBL" id="CAA9999781.1"/>
    </source>
</evidence>
<dbReference type="SUPFAM" id="SSF52540">
    <property type="entry name" value="P-loop containing nucleoside triphosphate hydrolases"/>
    <property type="match status" value="2"/>
</dbReference>
<evidence type="ECO:0000256" key="3">
    <source>
        <dbReference type="ARBA" id="ARBA00022741"/>
    </source>
</evidence>
<dbReference type="GO" id="GO:0003678">
    <property type="term" value="F:DNA helicase activity"/>
    <property type="evidence" value="ECO:0007669"/>
    <property type="project" value="InterPro"/>
</dbReference>
<keyword evidence="6" id="KW-0347">Helicase</keyword>
<organism evidence="17 18">
    <name type="scientific">Nesidiocoris tenuis</name>
    <dbReference type="NCBI Taxonomy" id="355587"/>
    <lineage>
        <taxon>Eukaryota</taxon>
        <taxon>Metazoa</taxon>
        <taxon>Ecdysozoa</taxon>
        <taxon>Arthropoda</taxon>
        <taxon>Hexapoda</taxon>
        <taxon>Insecta</taxon>
        <taxon>Pterygota</taxon>
        <taxon>Neoptera</taxon>
        <taxon>Paraneoptera</taxon>
        <taxon>Hemiptera</taxon>
        <taxon>Heteroptera</taxon>
        <taxon>Panheteroptera</taxon>
        <taxon>Cimicomorpha</taxon>
        <taxon>Miridae</taxon>
        <taxon>Dicyphina</taxon>
        <taxon>Nesidiocoris</taxon>
    </lineage>
</organism>
<keyword evidence="10" id="KW-0238">DNA-binding</keyword>
<dbReference type="SMART" id="SM00271">
    <property type="entry name" value="DnaJ"/>
    <property type="match status" value="1"/>
</dbReference>
<dbReference type="Gene3D" id="3.40.50.300">
    <property type="entry name" value="P-loop containing nucleotide triphosphate hydrolases"/>
    <property type="match status" value="2"/>
</dbReference>
<reference evidence="17 18" key="1">
    <citation type="submission" date="2020-02" db="EMBL/GenBank/DDBJ databases">
        <authorList>
            <person name="Ferguson B K."/>
        </authorList>
    </citation>
    <scope>NUCLEOTIDE SEQUENCE [LARGE SCALE GENOMIC DNA]</scope>
</reference>
<dbReference type="GO" id="GO:0005524">
    <property type="term" value="F:ATP binding"/>
    <property type="evidence" value="ECO:0007669"/>
    <property type="project" value="UniProtKB-KW"/>
</dbReference>
<evidence type="ECO:0000256" key="2">
    <source>
        <dbReference type="ARBA" id="ARBA00022723"/>
    </source>
</evidence>
<dbReference type="Pfam" id="PF06733">
    <property type="entry name" value="DEAD_2"/>
    <property type="match status" value="1"/>
</dbReference>
<dbReference type="CDD" id="cd06257">
    <property type="entry name" value="DnaJ"/>
    <property type="match status" value="1"/>
</dbReference>
<keyword evidence="12" id="KW-0234">DNA repair</keyword>
<evidence type="ECO:0000256" key="12">
    <source>
        <dbReference type="ARBA" id="ARBA00023204"/>
    </source>
</evidence>
<dbReference type="SUPFAM" id="SSF53474">
    <property type="entry name" value="alpha/beta-Hydrolases"/>
    <property type="match status" value="1"/>
</dbReference>
<dbReference type="GO" id="GO:1904430">
    <property type="term" value="P:negative regulation of t-circle formation"/>
    <property type="evidence" value="ECO:0007669"/>
    <property type="project" value="TreeGrafter"/>
</dbReference>
<feature type="domain" description="Helicase ATP-binding" evidence="16">
    <location>
        <begin position="17"/>
        <end position="304"/>
    </location>
</feature>
<evidence type="ECO:0000256" key="5">
    <source>
        <dbReference type="ARBA" id="ARBA00022801"/>
    </source>
</evidence>
<dbReference type="EMBL" id="CADCXU010009050">
    <property type="protein sequence ID" value="CAA9999781.1"/>
    <property type="molecule type" value="Genomic_DNA"/>
</dbReference>
<protein>
    <recommendedName>
        <fullName evidence="19">DNA helicase</fullName>
    </recommendedName>
</protein>
<keyword evidence="8" id="KW-0408">Iron</keyword>
<accession>A0A6H5GAX5</accession>
<gene>
    <name evidence="17" type="ORF">NTEN_LOCUS6035</name>
</gene>
<evidence type="ECO:0000313" key="18">
    <source>
        <dbReference type="Proteomes" id="UP000479000"/>
    </source>
</evidence>
<dbReference type="Pfam" id="PF00135">
    <property type="entry name" value="COesterase"/>
    <property type="match status" value="1"/>
</dbReference>
<keyword evidence="18" id="KW-1185">Reference proteome</keyword>
<evidence type="ECO:0000256" key="13">
    <source>
        <dbReference type="ARBA" id="ARBA00023235"/>
    </source>
</evidence>
<evidence type="ECO:0000256" key="14">
    <source>
        <dbReference type="SAM" id="MobiDB-lite"/>
    </source>
</evidence>
<keyword evidence="4" id="KW-0227">DNA damage</keyword>
<keyword evidence="3" id="KW-0547">Nucleotide-binding</keyword>
<evidence type="ECO:0000259" key="15">
    <source>
        <dbReference type="PROSITE" id="PS50076"/>
    </source>
</evidence>
<evidence type="ECO:0000256" key="7">
    <source>
        <dbReference type="ARBA" id="ARBA00022840"/>
    </source>
</evidence>
<feature type="region of interest" description="Disordered" evidence="14">
    <location>
        <begin position="553"/>
        <end position="579"/>
    </location>
</feature>
<evidence type="ECO:0000256" key="1">
    <source>
        <dbReference type="ARBA" id="ARBA00022485"/>
    </source>
</evidence>
<keyword evidence="5" id="KW-0378">Hydrolase</keyword>
<dbReference type="InterPro" id="IPR010614">
    <property type="entry name" value="RAD3-like_helicase_DEAD"/>
</dbReference>
<dbReference type="InterPro" id="IPR001623">
    <property type="entry name" value="DnaJ_domain"/>
</dbReference>
<dbReference type="InterPro" id="IPR014013">
    <property type="entry name" value="Helic_SF1/SF2_ATP-bd_DinG/Rad3"/>
</dbReference>
<keyword evidence="7" id="KW-0067">ATP-binding</keyword>
<dbReference type="GO" id="GO:0016818">
    <property type="term" value="F:hydrolase activity, acting on acid anhydrides, in phosphorus-containing anhydrides"/>
    <property type="evidence" value="ECO:0007669"/>
    <property type="project" value="InterPro"/>
</dbReference>
<dbReference type="SMART" id="SM00488">
    <property type="entry name" value="DEXDc2"/>
    <property type="match status" value="1"/>
</dbReference>
<proteinExistence type="predicted"/>
<dbReference type="Pfam" id="PF00226">
    <property type="entry name" value="DnaJ"/>
    <property type="match status" value="1"/>
</dbReference>
<dbReference type="GO" id="GO:0045910">
    <property type="term" value="P:negative regulation of DNA recombination"/>
    <property type="evidence" value="ECO:0007669"/>
    <property type="project" value="TreeGrafter"/>
</dbReference>
<dbReference type="PROSITE" id="PS50076">
    <property type="entry name" value="DNAJ_2"/>
    <property type="match status" value="1"/>
</dbReference>
<dbReference type="Proteomes" id="UP000479000">
    <property type="component" value="Unassembled WGS sequence"/>
</dbReference>
<keyword evidence="1" id="KW-0004">4Fe-4S</keyword>
<dbReference type="GO" id="GO:0051539">
    <property type="term" value="F:4 iron, 4 sulfur cluster binding"/>
    <property type="evidence" value="ECO:0007669"/>
    <property type="project" value="UniProtKB-KW"/>
</dbReference>
<dbReference type="InterPro" id="IPR029058">
    <property type="entry name" value="AB_hydrolase_fold"/>
</dbReference>
<evidence type="ECO:0000259" key="16">
    <source>
        <dbReference type="PROSITE" id="PS51193"/>
    </source>
</evidence>
<dbReference type="GO" id="GO:0006281">
    <property type="term" value="P:DNA repair"/>
    <property type="evidence" value="ECO:0007669"/>
    <property type="project" value="UniProtKB-KW"/>
</dbReference>
<dbReference type="GO" id="GO:0090657">
    <property type="term" value="P:telomeric loop disassembly"/>
    <property type="evidence" value="ECO:0007669"/>
    <property type="project" value="TreeGrafter"/>
</dbReference>
<evidence type="ECO:0008006" key="19">
    <source>
        <dbReference type="Google" id="ProtNLM"/>
    </source>
</evidence>
<feature type="compositionally biased region" description="Low complexity" evidence="14">
    <location>
        <begin position="554"/>
        <end position="567"/>
    </location>
</feature>
<feature type="domain" description="J" evidence="15">
    <location>
        <begin position="1160"/>
        <end position="1224"/>
    </location>
</feature>
<dbReference type="SUPFAM" id="SSF46565">
    <property type="entry name" value="Chaperone J-domain"/>
    <property type="match status" value="1"/>
</dbReference>
<keyword evidence="11" id="KW-0325">Glycoprotein</keyword>
<dbReference type="PRINTS" id="PR00625">
    <property type="entry name" value="JDOMAIN"/>
</dbReference>
<dbReference type="OrthoDB" id="19182at2759"/>
<dbReference type="PANTHER" id="PTHR11472:SF34">
    <property type="entry name" value="REGULATOR OF TELOMERE ELONGATION HELICASE 1"/>
    <property type="match status" value="1"/>
</dbReference>
<dbReference type="GO" id="GO:0010569">
    <property type="term" value="P:regulation of double-strand break repair via homologous recombination"/>
    <property type="evidence" value="ECO:0007669"/>
    <property type="project" value="TreeGrafter"/>
</dbReference>